<organism evidence="3 4">
    <name type="scientific">Blastococcus deserti</name>
    <dbReference type="NCBI Taxonomy" id="2259033"/>
    <lineage>
        <taxon>Bacteria</taxon>
        <taxon>Bacillati</taxon>
        <taxon>Actinomycetota</taxon>
        <taxon>Actinomycetes</taxon>
        <taxon>Geodermatophilales</taxon>
        <taxon>Geodermatophilaceae</taxon>
        <taxon>Blastococcus</taxon>
    </lineage>
</organism>
<gene>
    <name evidence="3" type="ORF">ACFSHS_04870</name>
</gene>
<keyword evidence="4" id="KW-1185">Reference proteome</keyword>
<evidence type="ECO:0008006" key="5">
    <source>
        <dbReference type="Google" id="ProtNLM"/>
    </source>
</evidence>
<dbReference type="Proteomes" id="UP001597402">
    <property type="component" value="Unassembled WGS sequence"/>
</dbReference>
<feature type="coiled-coil region" evidence="1">
    <location>
        <begin position="186"/>
        <end position="260"/>
    </location>
</feature>
<accession>A0ABW4X643</accession>
<sequence>MAVRAGSGSAGGATGAGASPAVPNLHGDLGELLDHRPIFRVRMQGYDRLEVDNYTAWAEGELVALRRQVDHLLSRFGECSAELEISRRLLAEAPPGREAFPVSQRVQELLRLAEDEAAAITEAAAEEAEHLVAEARTEADARLRKAHQIKQQAVDAADELLDHARRDRAVAAAAIEQARGQAAELLRTATAERDALAREAAAERDRLAALAAQQQEEAAAAADATLASVRAEVGELLRQRDQARQALRELTDRIGEALEVVAAMAPRDVPGPDRIRGGVAVEEVVPDEPNIAVEGVVQDDRDEPNIAVEGVVQDDRNGSDVVVMAGRPASVPH</sequence>
<feature type="region of interest" description="Disordered" evidence="2">
    <location>
        <begin position="1"/>
        <end position="21"/>
    </location>
</feature>
<dbReference type="RefSeq" id="WP_376872490.1">
    <property type="nucleotide sequence ID" value="NZ_JBHUHP010000004.1"/>
</dbReference>
<evidence type="ECO:0000256" key="2">
    <source>
        <dbReference type="SAM" id="MobiDB-lite"/>
    </source>
</evidence>
<protein>
    <recommendedName>
        <fullName evidence="5">DivIVA protein</fullName>
    </recommendedName>
</protein>
<evidence type="ECO:0000313" key="4">
    <source>
        <dbReference type="Proteomes" id="UP001597402"/>
    </source>
</evidence>
<proteinExistence type="predicted"/>
<reference evidence="4" key="1">
    <citation type="journal article" date="2019" name="Int. J. Syst. Evol. Microbiol.">
        <title>The Global Catalogue of Microorganisms (GCM) 10K type strain sequencing project: providing services to taxonomists for standard genome sequencing and annotation.</title>
        <authorList>
            <consortium name="The Broad Institute Genomics Platform"/>
            <consortium name="The Broad Institute Genome Sequencing Center for Infectious Disease"/>
            <person name="Wu L."/>
            <person name="Ma J."/>
        </authorList>
    </citation>
    <scope>NUCLEOTIDE SEQUENCE [LARGE SCALE GENOMIC DNA]</scope>
    <source>
        <strain evidence="4">JCM 3338</strain>
    </source>
</reference>
<comment type="caution">
    <text evidence="3">The sequence shown here is derived from an EMBL/GenBank/DDBJ whole genome shotgun (WGS) entry which is preliminary data.</text>
</comment>
<dbReference type="EMBL" id="JBHUHP010000004">
    <property type="protein sequence ID" value="MFD2090901.1"/>
    <property type="molecule type" value="Genomic_DNA"/>
</dbReference>
<evidence type="ECO:0000256" key="1">
    <source>
        <dbReference type="SAM" id="Coils"/>
    </source>
</evidence>
<name>A0ABW4X643_9ACTN</name>
<evidence type="ECO:0000313" key="3">
    <source>
        <dbReference type="EMBL" id="MFD2090901.1"/>
    </source>
</evidence>
<keyword evidence="1" id="KW-0175">Coiled coil</keyword>